<dbReference type="CDD" id="cd07177">
    <property type="entry name" value="terB_like"/>
    <property type="match status" value="1"/>
</dbReference>
<dbReference type="Gene3D" id="1.10.3680.10">
    <property type="entry name" value="TerB-like"/>
    <property type="match status" value="1"/>
</dbReference>
<dbReference type="SUPFAM" id="SSF158682">
    <property type="entry name" value="TerB-like"/>
    <property type="match status" value="1"/>
</dbReference>
<dbReference type="OrthoDB" id="195780at2"/>
<organism evidence="2 3">
    <name type="scientific">Crenobacter intestini</name>
    <dbReference type="NCBI Taxonomy" id="2563443"/>
    <lineage>
        <taxon>Bacteria</taxon>
        <taxon>Pseudomonadati</taxon>
        <taxon>Pseudomonadota</taxon>
        <taxon>Betaproteobacteria</taxon>
        <taxon>Neisseriales</taxon>
        <taxon>Neisseriaceae</taxon>
        <taxon>Crenobacter</taxon>
    </lineage>
</organism>
<dbReference type="RefSeq" id="WP_136552447.1">
    <property type="nucleotide sequence ID" value="NZ_STGJ01000006.1"/>
</dbReference>
<proteinExistence type="predicted"/>
<protein>
    <submittedName>
        <fullName evidence="2">DUF533 domain-containing protein</fullName>
    </submittedName>
</protein>
<sequence length="321" mass="34089">MDFATQEAVLTVALMAAFADGRNDERERDHLKALASSLGGADSGDIARLYQDVLFKRVTLEEVCARLNSAEAKSFAYEMAVCVCDADGVTDAREKAFLARLAGLLGLDAQGSAGLAAQADAIAAAGVGAAPLNVELPPQAARPHEKSAIDEAELDRSIVRASVINGALELLPQSWASVAIIPLQIRLVYGIGKRYGYELDQGHIREFLSTVGVGLTSQYLEQFGRKLVGGLLGKAAGKWGKALGSAGTGMAFSFASTWALGQVARRYYAGGRQMSAGVLQQSFQGLLGEAKSLQTQYLPQIQDEAKHLDAARVMEMVRGRV</sequence>
<name>A0A4T0UY17_9NEIS</name>
<gene>
    <name evidence="2" type="ORF">E5K04_07195</name>
</gene>
<evidence type="ECO:0000313" key="3">
    <source>
        <dbReference type="Proteomes" id="UP000308891"/>
    </source>
</evidence>
<dbReference type="Pfam" id="PF05099">
    <property type="entry name" value="TerB"/>
    <property type="match status" value="1"/>
</dbReference>
<evidence type="ECO:0000313" key="2">
    <source>
        <dbReference type="EMBL" id="TIC83797.1"/>
    </source>
</evidence>
<keyword evidence="3" id="KW-1185">Reference proteome</keyword>
<dbReference type="Proteomes" id="UP000308891">
    <property type="component" value="Unassembled WGS sequence"/>
</dbReference>
<evidence type="ECO:0000259" key="1">
    <source>
        <dbReference type="Pfam" id="PF05099"/>
    </source>
</evidence>
<dbReference type="InterPro" id="IPR029024">
    <property type="entry name" value="TerB-like"/>
</dbReference>
<dbReference type="InterPro" id="IPR007791">
    <property type="entry name" value="DjlA_N"/>
</dbReference>
<dbReference type="EMBL" id="STGJ01000006">
    <property type="protein sequence ID" value="TIC83797.1"/>
    <property type="molecule type" value="Genomic_DNA"/>
</dbReference>
<feature type="domain" description="Co-chaperone DjlA N-terminal" evidence="1">
    <location>
        <begin position="7"/>
        <end position="111"/>
    </location>
</feature>
<dbReference type="AlphaFoldDB" id="A0A4T0UY17"/>
<reference evidence="2 3" key="1">
    <citation type="submission" date="2019-04" db="EMBL/GenBank/DDBJ databases">
        <title>Crenobacter sp. nov.</title>
        <authorList>
            <person name="Shi S."/>
        </authorList>
    </citation>
    <scope>NUCLEOTIDE SEQUENCE [LARGE SCALE GENOMIC DNA]</scope>
    <source>
        <strain evidence="2 3">GY 70310</strain>
    </source>
</reference>
<comment type="caution">
    <text evidence="2">The sequence shown here is derived from an EMBL/GenBank/DDBJ whole genome shotgun (WGS) entry which is preliminary data.</text>
</comment>
<accession>A0A4T0UY17</accession>